<dbReference type="EMBL" id="ASRX01000003">
    <property type="protein sequence ID" value="EYF08586.1"/>
    <property type="molecule type" value="Genomic_DNA"/>
</dbReference>
<dbReference type="PANTHER" id="PTHR30595">
    <property type="entry name" value="GLPR-RELATED TRANSCRIPTIONAL REPRESSOR"/>
    <property type="match status" value="1"/>
</dbReference>
<dbReference type="Pfam" id="PF04326">
    <property type="entry name" value="SLFN_AlbA_2"/>
    <property type="match status" value="1"/>
</dbReference>
<sequence>MTGNIEQRLRLGEDARTEFKSVARATIDLKDLAREIVAFANGRGGQIFLGVDDLDLDALDRFLKDAYGPAAPARRLPYLKALQCLDPSGALTVAGVLLFAREPQRWLPDARISAVCFPGTRISGEMKDRHDLDGNLFQQLDAAISFLDRNVAAPARIEGYRREERGIPMPARREAVLNALAHRDYRAASQIRLFVYDDRVEVINPGVLLNQRSLDSIRLGGISQRRNPALAAALVRASRREKLGMGVPEMIGLPEMRSLMLMRGLPEPEIRLEGGHCRVVLRAVAVEGKAA</sequence>
<evidence type="ECO:0000313" key="3">
    <source>
        <dbReference type="Proteomes" id="UP000019678"/>
    </source>
</evidence>
<organism evidence="2 3">
    <name type="scientific">Chondromyces apiculatus DSM 436</name>
    <dbReference type="NCBI Taxonomy" id="1192034"/>
    <lineage>
        <taxon>Bacteria</taxon>
        <taxon>Pseudomonadati</taxon>
        <taxon>Myxococcota</taxon>
        <taxon>Polyangia</taxon>
        <taxon>Polyangiales</taxon>
        <taxon>Polyangiaceae</taxon>
        <taxon>Chondromyces</taxon>
    </lineage>
</organism>
<dbReference type="AlphaFoldDB" id="A0A017TJ15"/>
<dbReference type="STRING" id="1192034.CAP_4116"/>
<gene>
    <name evidence="2" type="ORF">CAP_4116</name>
</gene>
<dbReference type="InterPro" id="IPR038475">
    <property type="entry name" value="RecG_C_sf"/>
</dbReference>
<dbReference type="PANTHER" id="PTHR30595:SF6">
    <property type="entry name" value="SCHLAFEN ALBA-2 DOMAIN-CONTAINING PROTEIN"/>
    <property type="match status" value="1"/>
</dbReference>
<dbReference type="InterPro" id="IPR038461">
    <property type="entry name" value="Schlafen_AlbA_2_dom_sf"/>
</dbReference>
<proteinExistence type="predicted"/>
<name>A0A017TJ15_9BACT</name>
<protein>
    <recommendedName>
        <fullName evidence="1">Schlafen AlbA-2 domain-containing protein</fullName>
    </recommendedName>
</protein>
<dbReference type="eggNOG" id="COG2865">
    <property type="taxonomic scope" value="Bacteria"/>
</dbReference>
<evidence type="ECO:0000313" key="2">
    <source>
        <dbReference type="EMBL" id="EYF08586.1"/>
    </source>
</evidence>
<evidence type="ECO:0000259" key="1">
    <source>
        <dbReference type="Pfam" id="PF04326"/>
    </source>
</evidence>
<comment type="caution">
    <text evidence="2">The sequence shown here is derived from an EMBL/GenBank/DDBJ whole genome shotgun (WGS) entry which is preliminary data.</text>
</comment>
<feature type="domain" description="Schlafen AlbA-2" evidence="1">
    <location>
        <begin position="13"/>
        <end position="55"/>
    </location>
</feature>
<accession>A0A017TJ15</accession>
<dbReference type="Gene3D" id="3.30.950.30">
    <property type="entry name" value="Schlafen, AAA domain"/>
    <property type="match status" value="1"/>
</dbReference>
<keyword evidence="3" id="KW-1185">Reference proteome</keyword>
<reference evidence="2 3" key="1">
    <citation type="submission" date="2013-05" db="EMBL/GenBank/DDBJ databases">
        <title>Genome assembly of Chondromyces apiculatus DSM 436.</title>
        <authorList>
            <person name="Sharma G."/>
            <person name="Khatri I."/>
            <person name="Kaur C."/>
            <person name="Mayilraj S."/>
            <person name="Subramanian S."/>
        </authorList>
    </citation>
    <scope>NUCLEOTIDE SEQUENCE [LARGE SCALE GENOMIC DNA]</scope>
    <source>
        <strain evidence="2 3">DSM 436</strain>
    </source>
</reference>
<dbReference type="InterPro" id="IPR007421">
    <property type="entry name" value="Schlafen_AlbA_2_dom"/>
</dbReference>
<dbReference type="Gene3D" id="3.30.565.60">
    <property type="match status" value="1"/>
</dbReference>
<dbReference type="Proteomes" id="UP000019678">
    <property type="component" value="Unassembled WGS sequence"/>
</dbReference>
<dbReference type="RefSeq" id="WP_052373997.1">
    <property type="nucleotide sequence ID" value="NZ_ASRX01000003.1"/>
</dbReference>
<dbReference type="Pfam" id="PF13749">
    <property type="entry name" value="HATPase_c_4"/>
    <property type="match status" value="1"/>
</dbReference>